<dbReference type="NCBIfam" id="TIGR00179">
    <property type="entry name" value="murB"/>
    <property type="match status" value="1"/>
</dbReference>
<keyword evidence="13 20" id="KW-0133">Cell shape</keyword>
<evidence type="ECO:0000313" key="23">
    <source>
        <dbReference type="Proteomes" id="UP001201549"/>
    </source>
</evidence>
<dbReference type="EMBL" id="JAKOGG010000013">
    <property type="protein sequence ID" value="MCS4557892.1"/>
    <property type="molecule type" value="Genomic_DNA"/>
</dbReference>
<dbReference type="InterPro" id="IPR036318">
    <property type="entry name" value="FAD-bd_PCMH-like_sf"/>
</dbReference>
<keyword evidence="15 20" id="KW-0560">Oxidoreductase</keyword>
<keyword evidence="8 20" id="KW-0963">Cytoplasm</keyword>
<evidence type="ECO:0000256" key="6">
    <source>
        <dbReference type="ARBA" id="ARBA00012518"/>
    </source>
</evidence>
<keyword evidence="11 20" id="KW-0274">FAD</keyword>
<feature type="domain" description="FAD-binding PCMH-type" evidence="21">
    <location>
        <begin position="16"/>
        <end position="186"/>
    </location>
</feature>
<dbReference type="InterPro" id="IPR011601">
    <property type="entry name" value="MurB_C"/>
</dbReference>
<evidence type="ECO:0000256" key="20">
    <source>
        <dbReference type="HAMAP-Rule" id="MF_00037"/>
    </source>
</evidence>
<dbReference type="PROSITE" id="PS51387">
    <property type="entry name" value="FAD_PCMH"/>
    <property type="match status" value="1"/>
</dbReference>
<evidence type="ECO:0000256" key="3">
    <source>
        <dbReference type="ARBA" id="ARBA00004496"/>
    </source>
</evidence>
<evidence type="ECO:0000259" key="21">
    <source>
        <dbReference type="PROSITE" id="PS51387"/>
    </source>
</evidence>
<dbReference type="Proteomes" id="UP001201549">
    <property type="component" value="Unassembled WGS sequence"/>
</dbReference>
<evidence type="ECO:0000256" key="13">
    <source>
        <dbReference type="ARBA" id="ARBA00022960"/>
    </source>
</evidence>
<keyword evidence="14 20" id="KW-0573">Peptidoglycan synthesis</keyword>
<feature type="active site" description="Proton donor" evidence="20">
    <location>
        <position position="231"/>
    </location>
</feature>
<keyword evidence="10 20" id="KW-0285">Flavoprotein</keyword>
<dbReference type="RefSeq" id="WP_238897353.1">
    <property type="nucleotide sequence ID" value="NZ_JAKOGG010000013.1"/>
</dbReference>
<dbReference type="NCBIfam" id="NF010478">
    <property type="entry name" value="PRK13903.1"/>
    <property type="match status" value="1"/>
</dbReference>
<evidence type="ECO:0000256" key="12">
    <source>
        <dbReference type="ARBA" id="ARBA00022857"/>
    </source>
</evidence>
<evidence type="ECO:0000256" key="16">
    <source>
        <dbReference type="ARBA" id="ARBA00023306"/>
    </source>
</evidence>
<feature type="active site" evidence="20">
    <location>
        <position position="327"/>
    </location>
</feature>
<evidence type="ECO:0000256" key="8">
    <source>
        <dbReference type="ARBA" id="ARBA00022490"/>
    </source>
</evidence>
<evidence type="ECO:0000256" key="4">
    <source>
        <dbReference type="ARBA" id="ARBA00004752"/>
    </source>
</evidence>
<name>A0ABT2FNH4_9GAMM</name>
<dbReference type="GO" id="GO:0008762">
    <property type="term" value="F:UDP-N-acetylmuramate dehydrogenase activity"/>
    <property type="evidence" value="ECO:0007669"/>
    <property type="project" value="UniProtKB-EC"/>
</dbReference>
<evidence type="ECO:0000256" key="5">
    <source>
        <dbReference type="ARBA" id="ARBA00010485"/>
    </source>
</evidence>
<dbReference type="Pfam" id="PF02873">
    <property type="entry name" value="MurB_C"/>
    <property type="match status" value="1"/>
</dbReference>
<protein>
    <recommendedName>
        <fullName evidence="7 20">UDP-N-acetylenolpyruvoylglucosamine reductase</fullName>
        <ecNumber evidence="6 20">1.3.1.98</ecNumber>
    </recommendedName>
    <alternativeName>
        <fullName evidence="18 20">UDP-N-acetylmuramate dehydrogenase</fullName>
    </alternativeName>
</protein>
<gene>
    <name evidence="20 22" type="primary">murB</name>
    <name evidence="22" type="ORF">L9G74_15705</name>
</gene>
<comment type="function">
    <text evidence="2 20">Cell wall formation.</text>
</comment>
<dbReference type="InterPro" id="IPR016167">
    <property type="entry name" value="FAD-bd_PCMH_sub1"/>
</dbReference>
<dbReference type="SUPFAM" id="SSF56194">
    <property type="entry name" value="Uridine diphospho-N-Acetylenolpyruvylglucosamine reductase, MurB, C-terminal domain"/>
    <property type="match status" value="1"/>
</dbReference>
<evidence type="ECO:0000256" key="19">
    <source>
        <dbReference type="ARBA" id="ARBA00048914"/>
    </source>
</evidence>
<dbReference type="InterPro" id="IPR016166">
    <property type="entry name" value="FAD-bd_PCMH"/>
</dbReference>
<keyword evidence="16 20" id="KW-0131">Cell cycle</keyword>
<dbReference type="Gene3D" id="3.30.43.10">
    <property type="entry name" value="Uridine Diphospho-n-acetylenolpyruvylglucosamine Reductase, domain 2"/>
    <property type="match status" value="1"/>
</dbReference>
<comment type="pathway">
    <text evidence="4 20">Cell wall biogenesis; peptidoglycan biosynthesis.</text>
</comment>
<keyword evidence="9 20" id="KW-0132">Cell division</keyword>
<dbReference type="Pfam" id="PF01565">
    <property type="entry name" value="FAD_binding_4"/>
    <property type="match status" value="1"/>
</dbReference>
<reference evidence="23" key="1">
    <citation type="submission" date="2023-07" db="EMBL/GenBank/DDBJ databases">
        <title>Shewanella mangrovi sp. nov., an acetaldehyde- degrading bacterium isolated from mangrove sediment.</title>
        <authorList>
            <person name="Liu Y."/>
        </authorList>
    </citation>
    <scope>NUCLEOTIDE SEQUENCE [LARGE SCALE GENOMIC DNA]</scope>
    <source>
        <strain evidence="23">C32</strain>
    </source>
</reference>
<evidence type="ECO:0000256" key="14">
    <source>
        <dbReference type="ARBA" id="ARBA00022984"/>
    </source>
</evidence>
<dbReference type="Gene3D" id="3.90.78.10">
    <property type="entry name" value="UDP-N-acetylenolpyruvoylglucosamine reductase, C-terminal domain"/>
    <property type="match status" value="1"/>
</dbReference>
<dbReference type="PANTHER" id="PTHR21071">
    <property type="entry name" value="UDP-N-ACETYLENOLPYRUVOYLGLUCOSAMINE REDUCTASE"/>
    <property type="match status" value="1"/>
</dbReference>
<keyword evidence="12 20" id="KW-0521">NADP</keyword>
<dbReference type="HAMAP" id="MF_00037">
    <property type="entry name" value="MurB"/>
    <property type="match status" value="1"/>
</dbReference>
<comment type="catalytic activity">
    <reaction evidence="19 20">
        <text>UDP-N-acetyl-alpha-D-muramate + NADP(+) = UDP-N-acetyl-3-O-(1-carboxyvinyl)-alpha-D-glucosamine + NADPH + H(+)</text>
        <dbReference type="Rhea" id="RHEA:12248"/>
        <dbReference type="ChEBI" id="CHEBI:15378"/>
        <dbReference type="ChEBI" id="CHEBI:57783"/>
        <dbReference type="ChEBI" id="CHEBI:58349"/>
        <dbReference type="ChEBI" id="CHEBI:68483"/>
        <dbReference type="ChEBI" id="CHEBI:70757"/>
        <dbReference type="EC" id="1.3.1.98"/>
    </reaction>
</comment>
<dbReference type="SUPFAM" id="SSF56176">
    <property type="entry name" value="FAD-binding/transporter-associated domain-like"/>
    <property type="match status" value="1"/>
</dbReference>
<dbReference type="Gene3D" id="3.30.465.10">
    <property type="match status" value="1"/>
</dbReference>
<evidence type="ECO:0000256" key="15">
    <source>
        <dbReference type="ARBA" id="ARBA00023002"/>
    </source>
</evidence>
<evidence type="ECO:0000256" key="7">
    <source>
        <dbReference type="ARBA" id="ARBA00015188"/>
    </source>
</evidence>
<evidence type="ECO:0000256" key="18">
    <source>
        <dbReference type="ARBA" id="ARBA00031026"/>
    </source>
</evidence>
<feature type="active site" evidence="20">
    <location>
        <position position="162"/>
    </location>
</feature>
<dbReference type="InterPro" id="IPR036635">
    <property type="entry name" value="MurB_C_sf"/>
</dbReference>
<dbReference type="InterPro" id="IPR016169">
    <property type="entry name" value="FAD-bd_PCMH_sub2"/>
</dbReference>
<keyword evidence="17 20" id="KW-0961">Cell wall biogenesis/degradation</keyword>
<dbReference type="EC" id="1.3.1.98" evidence="6 20"/>
<keyword evidence="23" id="KW-1185">Reference proteome</keyword>
<dbReference type="NCBIfam" id="NF000755">
    <property type="entry name" value="PRK00046.1"/>
    <property type="match status" value="1"/>
</dbReference>
<proteinExistence type="inferred from homology"/>
<evidence type="ECO:0000313" key="22">
    <source>
        <dbReference type="EMBL" id="MCS4557892.1"/>
    </source>
</evidence>
<evidence type="ECO:0000256" key="17">
    <source>
        <dbReference type="ARBA" id="ARBA00023316"/>
    </source>
</evidence>
<accession>A0ABT2FNH4</accession>
<comment type="caution">
    <text evidence="22">The sequence shown here is derived from an EMBL/GenBank/DDBJ whole genome shotgun (WGS) entry which is preliminary data.</text>
</comment>
<evidence type="ECO:0000256" key="2">
    <source>
        <dbReference type="ARBA" id="ARBA00003921"/>
    </source>
</evidence>
<comment type="similarity">
    <text evidence="5 20">Belongs to the MurB family.</text>
</comment>
<evidence type="ECO:0000256" key="9">
    <source>
        <dbReference type="ARBA" id="ARBA00022618"/>
    </source>
</evidence>
<dbReference type="PANTHER" id="PTHR21071:SF4">
    <property type="entry name" value="UDP-N-ACETYLENOLPYRUVOYLGLUCOSAMINE REDUCTASE"/>
    <property type="match status" value="1"/>
</dbReference>
<sequence>MSSISTSLIRFNTFGLPARCRQLVLARTQAELIAACMQHAADAVPPLILGGGSNLLLLEDYLGTVIKVETKGITVSEDSEHYRLTVAAGESWHGLVEFCLQQNIAGLENLALIPGTVGAAPIQNIGAYGVEFSAVCDWVEYLDLNTGKLARLSHDECQFRYRYSVFKGALRGRAVVLQVGIVLSKCWQPNLIYGPLQSLAGQATPQAVFDTVCRVRSEKLPAPEQMGNVGSFFENPVVSAAHFSQLQQRYANIVGYPQPSGEVKLAAGWLIDSLGLKGYSVGGAAVHQQQALVLVNRGNATSSDVLGLARFICQRVKAAFEVELVMEPRVYAARGEWSNVL</sequence>
<comment type="cofactor">
    <cofactor evidence="1 20">
        <name>FAD</name>
        <dbReference type="ChEBI" id="CHEBI:57692"/>
    </cofactor>
</comment>
<dbReference type="InterPro" id="IPR003170">
    <property type="entry name" value="MurB"/>
</dbReference>
<dbReference type="InterPro" id="IPR006094">
    <property type="entry name" value="Oxid_FAD_bind_N"/>
</dbReference>
<evidence type="ECO:0000256" key="11">
    <source>
        <dbReference type="ARBA" id="ARBA00022827"/>
    </source>
</evidence>
<comment type="subcellular location">
    <subcellularLocation>
        <location evidence="3 20">Cytoplasm</location>
    </subcellularLocation>
</comment>
<evidence type="ECO:0000256" key="1">
    <source>
        <dbReference type="ARBA" id="ARBA00001974"/>
    </source>
</evidence>
<evidence type="ECO:0000256" key="10">
    <source>
        <dbReference type="ARBA" id="ARBA00022630"/>
    </source>
</evidence>
<organism evidence="22 23">
    <name type="scientific">Shewanella electrica</name>
    <dbReference type="NCBI Taxonomy" id="515560"/>
    <lineage>
        <taxon>Bacteria</taxon>
        <taxon>Pseudomonadati</taxon>
        <taxon>Pseudomonadota</taxon>
        <taxon>Gammaproteobacteria</taxon>
        <taxon>Alteromonadales</taxon>
        <taxon>Shewanellaceae</taxon>
        <taxon>Shewanella</taxon>
    </lineage>
</organism>